<evidence type="ECO:0000313" key="3">
    <source>
        <dbReference type="Proteomes" id="UP001281447"/>
    </source>
</evidence>
<name>A0ABU5C5P9_9BACI</name>
<comment type="caution">
    <text evidence="2">The sequence shown here is derived from an EMBL/GenBank/DDBJ whole genome shotgun (WGS) entry which is preliminary data.</text>
</comment>
<dbReference type="Proteomes" id="UP001281447">
    <property type="component" value="Unassembled WGS sequence"/>
</dbReference>
<dbReference type="SUPFAM" id="SSF46785">
    <property type="entry name" value="Winged helix' DNA-binding domain"/>
    <property type="match status" value="1"/>
</dbReference>
<proteinExistence type="predicted"/>
<protein>
    <submittedName>
        <fullName evidence="2">PadR family transcriptional regulator</fullName>
    </submittedName>
</protein>
<organism evidence="2 3">
    <name type="scientific">Tigheibacillus halophilus</name>
    <dbReference type="NCBI Taxonomy" id="361280"/>
    <lineage>
        <taxon>Bacteria</taxon>
        <taxon>Bacillati</taxon>
        <taxon>Bacillota</taxon>
        <taxon>Bacilli</taxon>
        <taxon>Bacillales</taxon>
        <taxon>Bacillaceae</taxon>
        <taxon>Tigheibacillus</taxon>
    </lineage>
</organism>
<dbReference type="Pfam" id="PF03551">
    <property type="entry name" value="PadR"/>
    <property type="match status" value="1"/>
</dbReference>
<feature type="domain" description="Transcription regulator PadR N-terminal" evidence="1">
    <location>
        <begin position="3"/>
        <end position="72"/>
    </location>
</feature>
<sequence length="84" mass="10006">MILLKLLQEQPRHGYELIKELEEKFQGFYSPSPGSVYPTLQMLEDQDLIHSSKEGRKKVYHLTEEGKDYLKKTSRRRSFHPKNE</sequence>
<dbReference type="InterPro" id="IPR036388">
    <property type="entry name" value="WH-like_DNA-bd_sf"/>
</dbReference>
<gene>
    <name evidence="2" type="ORF">RWE15_08980</name>
</gene>
<dbReference type="InterPro" id="IPR005149">
    <property type="entry name" value="Tscrpt_reg_PadR_N"/>
</dbReference>
<dbReference type="PANTHER" id="PTHR43252:SF2">
    <property type="entry name" value="TRANSCRIPTION REGULATOR, PADR-LIKE FAMILY"/>
    <property type="match status" value="1"/>
</dbReference>
<dbReference type="PANTHER" id="PTHR43252">
    <property type="entry name" value="TRANSCRIPTIONAL REGULATOR YQJI"/>
    <property type="match status" value="1"/>
</dbReference>
<accession>A0ABU5C5P9</accession>
<dbReference type="Gene3D" id="1.10.10.10">
    <property type="entry name" value="Winged helix-like DNA-binding domain superfamily/Winged helix DNA-binding domain"/>
    <property type="match status" value="1"/>
</dbReference>
<dbReference type="EMBL" id="JAWDIP010000003">
    <property type="protein sequence ID" value="MDY0394549.1"/>
    <property type="molecule type" value="Genomic_DNA"/>
</dbReference>
<keyword evidence="3" id="KW-1185">Reference proteome</keyword>
<dbReference type="InterPro" id="IPR036390">
    <property type="entry name" value="WH_DNA-bd_sf"/>
</dbReference>
<evidence type="ECO:0000259" key="1">
    <source>
        <dbReference type="Pfam" id="PF03551"/>
    </source>
</evidence>
<evidence type="ECO:0000313" key="2">
    <source>
        <dbReference type="EMBL" id="MDY0394549.1"/>
    </source>
</evidence>
<reference evidence="2 3" key="1">
    <citation type="submission" date="2023-10" db="EMBL/GenBank/DDBJ databases">
        <title>Virgibacillus halophilus 5B73C genome.</title>
        <authorList>
            <person name="Miliotis G."/>
            <person name="Sengupta P."/>
            <person name="Hameed A."/>
            <person name="Chuvochina M."/>
            <person name="Mcdonagh F."/>
            <person name="Simpson A.C."/>
            <person name="Singh N.K."/>
            <person name="Rekha P.D."/>
            <person name="Raman K."/>
            <person name="Hugenholtz P."/>
            <person name="Venkateswaran K."/>
        </authorList>
    </citation>
    <scope>NUCLEOTIDE SEQUENCE [LARGE SCALE GENOMIC DNA]</scope>
    <source>
        <strain evidence="2 3">5B73C</strain>
    </source>
</reference>